<keyword evidence="3" id="KW-1185">Reference proteome</keyword>
<evidence type="ECO:0000313" key="2">
    <source>
        <dbReference type="EMBL" id="SIS40824.1"/>
    </source>
</evidence>
<reference evidence="3" key="1">
    <citation type="submission" date="2017-01" db="EMBL/GenBank/DDBJ databases">
        <authorList>
            <person name="Varghese N."/>
            <person name="Submissions S."/>
        </authorList>
    </citation>
    <scope>NUCLEOTIDE SEQUENCE [LARGE SCALE GENOMIC DNA]</scope>
    <source>
        <strain evidence="3">DSM 24913</strain>
    </source>
</reference>
<keyword evidence="2" id="KW-0808">Transferase</keyword>
<accession>A0A1N7IUT3</accession>
<organism evidence="2 3">
    <name type="scientific">Thalassolituus maritimus</name>
    <dbReference type="NCBI Taxonomy" id="484498"/>
    <lineage>
        <taxon>Bacteria</taxon>
        <taxon>Pseudomonadati</taxon>
        <taxon>Pseudomonadota</taxon>
        <taxon>Gammaproteobacteria</taxon>
        <taxon>Oceanospirillales</taxon>
        <taxon>Oceanospirillaceae</taxon>
        <taxon>Thalassolituus</taxon>
    </lineage>
</organism>
<dbReference type="OrthoDB" id="9802525at2"/>
<dbReference type="PANTHER" id="PTHR45947:SF3">
    <property type="entry name" value="SULFOQUINOVOSYL TRANSFERASE SQD2"/>
    <property type="match status" value="1"/>
</dbReference>
<sequence>MSIRHICVVTETYLPEVNGVANSLQHLFTHLNPDLYQVTIVRPAPRVDMEAPDNEVWVKGISIPQYPDLQLGLPSKTALRSHWKANPPDLVYVATEGLLGASAVAMAREYHLPVISAFHTNFHRYSGYYGLGVMRRMIMAWMRRFHNRTHVTLVPSRSMVNELTSEGMQRVEWLPHGVDCRRFNPAHRSATLREEWGVEPGEQVALCVGRVAAEKNLIVALKAVRQMRREGRQIRPVIVGDGPLRETLSEEFPEAVFTGVKTGQALSECFASADLFLMPSQTETFGLVTLEAMASGLPVVAYDMAAAREFVRTGVDGSLASDETDEAFTDALRVALRFDSTLMGLDARSQAEQLSWDMVARQFERRVEALLATHCESRGVVHPLQMTS</sequence>
<dbReference type="Pfam" id="PF13439">
    <property type="entry name" value="Glyco_transf_4"/>
    <property type="match status" value="1"/>
</dbReference>
<evidence type="ECO:0000313" key="3">
    <source>
        <dbReference type="Proteomes" id="UP000185639"/>
    </source>
</evidence>
<name>A0A1N7IUT3_9GAMM</name>
<dbReference type="Proteomes" id="UP000185639">
    <property type="component" value="Unassembled WGS sequence"/>
</dbReference>
<dbReference type="AlphaFoldDB" id="A0A1N7IUT3"/>
<feature type="domain" description="Glycosyltransferase subfamily 4-like N-terminal" evidence="1">
    <location>
        <begin position="17"/>
        <end position="182"/>
    </location>
</feature>
<dbReference type="EMBL" id="FTOH01000001">
    <property type="protein sequence ID" value="SIS40824.1"/>
    <property type="molecule type" value="Genomic_DNA"/>
</dbReference>
<gene>
    <name evidence="2" type="ORF">SAMN05421686_10123</name>
</gene>
<dbReference type="InterPro" id="IPR050194">
    <property type="entry name" value="Glycosyltransferase_grp1"/>
</dbReference>
<dbReference type="RefSeq" id="WP_076513160.1">
    <property type="nucleotide sequence ID" value="NZ_FTOH01000001.1"/>
</dbReference>
<dbReference type="Pfam" id="PF13692">
    <property type="entry name" value="Glyco_trans_1_4"/>
    <property type="match status" value="1"/>
</dbReference>
<dbReference type="SUPFAM" id="SSF53756">
    <property type="entry name" value="UDP-Glycosyltransferase/glycogen phosphorylase"/>
    <property type="match status" value="1"/>
</dbReference>
<dbReference type="STRING" id="484498.SAMN05421686_10123"/>
<dbReference type="InterPro" id="IPR028098">
    <property type="entry name" value="Glyco_trans_4-like_N"/>
</dbReference>
<proteinExistence type="predicted"/>
<dbReference type="PANTHER" id="PTHR45947">
    <property type="entry name" value="SULFOQUINOVOSYL TRANSFERASE SQD2"/>
    <property type="match status" value="1"/>
</dbReference>
<dbReference type="Gene3D" id="3.40.50.2000">
    <property type="entry name" value="Glycogen Phosphorylase B"/>
    <property type="match status" value="2"/>
</dbReference>
<evidence type="ECO:0000259" key="1">
    <source>
        <dbReference type="Pfam" id="PF13439"/>
    </source>
</evidence>
<dbReference type="CDD" id="cd03814">
    <property type="entry name" value="GT4-like"/>
    <property type="match status" value="1"/>
</dbReference>
<protein>
    <submittedName>
        <fullName evidence="2">Glycosyltransferase involved in cell wall bisynthesis</fullName>
    </submittedName>
</protein>
<dbReference type="GO" id="GO:0016757">
    <property type="term" value="F:glycosyltransferase activity"/>
    <property type="evidence" value="ECO:0007669"/>
    <property type="project" value="UniProtKB-ARBA"/>
</dbReference>